<reference evidence="4" key="1">
    <citation type="journal article" date="2014" name="Int. J. Syst. Evol. Microbiol.">
        <title>Complete genome sequence of Corynebacterium casei LMG S-19264T (=DSM 44701T), isolated from a smear-ripened cheese.</title>
        <authorList>
            <consortium name="US DOE Joint Genome Institute (JGI-PGF)"/>
            <person name="Walter F."/>
            <person name="Albersmeier A."/>
            <person name="Kalinowski J."/>
            <person name="Ruckert C."/>
        </authorList>
    </citation>
    <scope>NUCLEOTIDE SEQUENCE</scope>
    <source>
        <strain evidence="4">JCM 3302</strain>
    </source>
</reference>
<keyword evidence="2" id="KW-0732">Signal</keyword>
<feature type="signal peptide" evidence="2">
    <location>
        <begin position="1"/>
        <end position="22"/>
    </location>
</feature>
<feature type="domain" description="DUF4232" evidence="3">
    <location>
        <begin position="73"/>
        <end position="193"/>
    </location>
</feature>
<evidence type="ECO:0000313" key="5">
    <source>
        <dbReference type="Proteomes" id="UP000641386"/>
    </source>
</evidence>
<evidence type="ECO:0000259" key="3">
    <source>
        <dbReference type="Pfam" id="PF14016"/>
    </source>
</evidence>
<dbReference type="Proteomes" id="UP000641386">
    <property type="component" value="Unassembled WGS sequence"/>
</dbReference>
<dbReference type="InterPro" id="IPR025326">
    <property type="entry name" value="DUF4232"/>
</dbReference>
<dbReference type="Pfam" id="PF14016">
    <property type="entry name" value="DUF4232"/>
    <property type="match status" value="1"/>
</dbReference>
<proteinExistence type="predicted"/>
<name>A0A919ANT7_9ACTN</name>
<accession>A0A919ANT7</accession>
<protein>
    <recommendedName>
        <fullName evidence="3">DUF4232 domain-containing protein</fullName>
    </recommendedName>
</protein>
<keyword evidence="5" id="KW-1185">Reference proteome</keyword>
<gene>
    <name evidence="4" type="ORF">GCM10014715_87350</name>
</gene>
<reference evidence="4" key="2">
    <citation type="submission" date="2020-09" db="EMBL/GenBank/DDBJ databases">
        <authorList>
            <person name="Sun Q."/>
            <person name="Ohkuma M."/>
        </authorList>
    </citation>
    <scope>NUCLEOTIDE SEQUENCE</scope>
    <source>
        <strain evidence="4">JCM 3302</strain>
    </source>
</reference>
<organism evidence="4 5">
    <name type="scientific">Streptomyces spiralis</name>
    <dbReference type="NCBI Taxonomy" id="66376"/>
    <lineage>
        <taxon>Bacteria</taxon>
        <taxon>Bacillati</taxon>
        <taxon>Actinomycetota</taxon>
        <taxon>Actinomycetes</taxon>
        <taxon>Kitasatosporales</taxon>
        <taxon>Streptomycetaceae</taxon>
        <taxon>Streptomyces</taxon>
    </lineage>
</organism>
<evidence type="ECO:0000256" key="1">
    <source>
        <dbReference type="SAM" id="MobiDB-lite"/>
    </source>
</evidence>
<dbReference type="PROSITE" id="PS51257">
    <property type="entry name" value="PROKAR_LIPOPROTEIN"/>
    <property type="match status" value="1"/>
</dbReference>
<feature type="region of interest" description="Disordered" evidence="1">
    <location>
        <begin position="181"/>
        <end position="202"/>
    </location>
</feature>
<sequence>MRVLRTSALALTALVASLSLTACDPVGGADAVDALPTNSAKPGAGGGSSAPDAAETPKDPGAGGEGRAKGTPCKTEDLSFDTQQLEDRKPGLLMIAVESSKPCELYGFAKVVAHSNYGSGPIDKSDEEPVPVEVAPGQTARIDIHYPPNTTGGSGVTYSNLTITPPDNTKSVTVDVGFNVGVDDDNGPITVDPIVAAGTPED</sequence>
<dbReference type="EMBL" id="BNBC01000087">
    <property type="protein sequence ID" value="GHF19056.1"/>
    <property type="molecule type" value="Genomic_DNA"/>
</dbReference>
<feature type="chain" id="PRO_5038657916" description="DUF4232 domain-containing protein" evidence="2">
    <location>
        <begin position="23"/>
        <end position="202"/>
    </location>
</feature>
<feature type="region of interest" description="Disordered" evidence="1">
    <location>
        <begin position="34"/>
        <end position="85"/>
    </location>
</feature>
<dbReference type="AlphaFoldDB" id="A0A919ANT7"/>
<evidence type="ECO:0000313" key="4">
    <source>
        <dbReference type="EMBL" id="GHF19056.1"/>
    </source>
</evidence>
<evidence type="ECO:0000256" key="2">
    <source>
        <dbReference type="SAM" id="SignalP"/>
    </source>
</evidence>
<comment type="caution">
    <text evidence="4">The sequence shown here is derived from an EMBL/GenBank/DDBJ whole genome shotgun (WGS) entry which is preliminary data.</text>
</comment>